<sequence>MQNYIRAIRKEQGLTLADLAERCDPPTTAQTIGRLETGVRTLSLGWLERIAAALDVDSDTLLARQNDPVADLVAIIDGEGARTPSRLEAIAPARLSEGQLVMRMDISIGEYRAGDQLWLDRLDKDAFANALNRDVLCPRPAGRFIFGRLLALEEDKMQILPLVANARQQIINAPEWLGVATHLSRTL</sequence>
<name>A0AA97F4P4_9SPHN</name>
<dbReference type="Pfam" id="PF01381">
    <property type="entry name" value="HTH_3"/>
    <property type="match status" value="1"/>
</dbReference>
<dbReference type="InterPro" id="IPR001387">
    <property type="entry name" value="Cro/C1-type_HTH"/>
</dbReference>
<protein>
    <submittedName>
        <fullName evidence="2">Helix-turn-helix transcriptional regulator</fullName>
    </submittedName>
</protein>
<dbReference type="GO" id="GO:0003677">
    <property type="term" value="F:DNA binding"/>
    <property type="evidence" value="ECO:0007669"/>
    <property type="project" value="InterPro"/>
</dbReference>
<dbReference type="AlphaFoldDB" id="A0AA97F4P4"/>
<feature type="domain" description="HTH cro/C1-type" evidence="1">
    <location>
        <begin position="5"/>
        <end position="61"/>
    </location>
</feature>
<dbReference type="InterPro" id="IPR010982">
    <property type="entry name" value="Lambda_DNA-bd_dom_sf"/>
</dbReference>
<dbReference type="Gene3D" id="1.10.260.40">
    <property type="entry name" value="lambda repressor-like DNA-binding domains"/>
    <property type="match status" value="1"/>
</dbReference>
<accession>A0AA97F4P4</accession>
<reference evidence="2 3" key="1">
    <citation type="submission" date="2023-10" db="EMBL/GenBank/DDBJ databases">
        <title>Complete genome sequence of a Sphingomonadaceae bacterium.</title>
        <authorList>
            <person name="Yan C."/>
        </authorList>
    </citation>
    <scope>NUCLEOTIDE SEQUENCE [LARGE SCALE GENOMIC DNA]</scope>
    <source>
        <strain evidence="2 3">SCSIO 66989</strain>
    </source>
</reference>
<keyword evidence="3" id="KW-1185">Reference proteome</keyword>
<dbReference type="CDD" id="cd00093">
    <property type="entry name" value="HTH_XRE"/>
    <property type="match status" value="1"/>
</dbReference>
<evidence type="ECO:0000259" key="1">
    <source>
        <dbReference type="PROSITE" id="PS50943"/>
    </source>
</evidence>
<dbReference type="KEGG" id="acoa:RB602_10480"/>
<dbReference type="PROSITE" id="PS50943">
    <property type="entry name" value="HTH_CROC1"/>
    <property type="match status" value="1"/>
</dbReference>
<gene>
    <name evidence="2" type="ORF">RB602_10480</name>
</gene>
<dbReference type="SMART" id="SM00530">
    <property type="entry name" value="HTH_XRE"/>
    <property type="match status" value="1"/>
</dbReference>
<organism evidence="2 3">
    <name type="scientific">Alterisphingorhabdus coralli</name>
    <dbReference type="NCBI Taxonomy" id="3071408"/>
    <lineage>
        <taxon>Bacteria</taxon>
        <taxon>Pseudomonadati</taxon>
        <taxon>Pseudomonadota</taxon>
        <taxon>Alphaproteobacteria</taxon>
        <taxon>Sphingomonadales</taxon>
        <taxon>Sphingomonadaceae</taxon>
        <taxon>Alterisphingorhabdus (ex Yan et al. 2024)</taxon>
    </lineage>
</organism>
<dbReference type="SUPFAM" id="SSF47413">
    <property type="entry name" value="lambda repressor-like DNA-binding domains"/>
    <property type="match status" value="1"/>
</dbReference>
<dbReference type="EMBL" id="CP136594">
    <property type="protein sequence ID" value="WOE74279.1"/>
    <property type="molecule type" value="Genomic_DNA"/>
</dbReference>
<proteinExistence type="predicted"/>
<dbReference type="Proteomes" id="UP001302429">
    <property type="component" value="Chromosome"/>
</dbReference>
<dbReference type="RefSeq" id="WP_317080516.1">
    <property type="nucleotide sequence ID" value="NZ_CP136594.1"/>
</dbReference>
<evidence type="ECO:0000313" key="2">
    <source>
        <dbReference type="EMBL" id="WOE74279.1"/>
    </source>
</evidence>
<evidence type="ECO:0000313" key="3">
    <source>
        <dbReference type="Proteomes" id="UP001302429"/>
    </source>
</evidence>